<dbReference type="NCBIfam" id="TIGR00287">
    <property type="entry name" value="cas1"/>
    <property type="match status" value="1"/>
</dbReference>
<sequence length="400" mass="46392">MKLLLLNGHGINMRVDNAKLHIKDGRFTTTEEPQEYVFSPKRMDIDSIIVYGQSGSLSFEAIRWLIKHNIQITILDWNGKLLTTMLPPESTNVKTKFAQYHAYEDQESRIKLAKKFIEAKISKSEAVLDYLKQRYPEIEYDFSDDKAKLEKVKSIRDILGVEGGVAWKYWNEYAKAVPKGYDFKARTDNYTRASNAGDKVNVMLNYGYALLESECLRAINSVGLDAHVGFLHEMNQSKYSLAYDLQEPFRFIVDLAVMNLIEKGAMDNKDFVRTESFSLRLRPTGARKVTEEFNSVMNGKVEYRKKNSSWGSVLLFKVRELSHHLVGKRKTVEFKNPSYKIERHDSDDMRKKILDMSYTEWKKLGFSKGTLHYLKQNAKSNKPFTLNAHVRERLDHWITG</sequence>
<dbReference type="InterPro" id="IPR050646">
    <property type="entry name" value="Cas1"/>
</dbReference>
<reference evidence="10 11" key="1">
    <citation type="submission" date="2014-07" db="EMBL/GenBank/DDBJ databases">
        <title>Methanogenic archaea and the global carbon cycle.</title>
        <authorList>
            <person name="Henriksen J.R."/>
            <person name="Luke J."/>
            <person name="Reinhart S."/>
            <person name="Benedict M.N."/>
            <person name="Youngblut N.D."/>
            <person name="Metcalf M.E."/>
            <person name="Whitaker R.J."/>
            <person name="Metcalf W.W."/>
        </authorList>
    </citation>
    <scope>NUCLEOTIDE SEQUENCE [LARGE SCALE GENOMIC DNA]</scope>
    <source>
        <strain evidence="10 11">MM1</strain>
    </source>
</reference>
<keyword evidence="5 9" id="KW-0460">Magnesium</keyword>
<keyword evidence="2 9" id="KW-0479">Metal-binding</keyword>
<dbReference type="GO" id="GO:0051607">
    <property type="term" value="P:defense response to virus"/>
    <property type="evidence" value="ECO:0007669"/>
    <property type="project" value="UniProtKB-UniRule"/>
</dbReference>
<evidence type="ECO:0000256" key="3">
    <source>
        <dbReference type="ARBA" id="ARBA00022759"/>
    </source>
</evidence>
<dbReference type="PANTHER" id="PTHR34353:SF2">
    <property type="entry name" value="CRISPR-ASSOCIATED ENDONUCLEASE CAS1 1"/>
    <property type="match status" value="1"/>
</dbReference>
<comment type="similarity">
    <text evidence="9">Belongs to the CRISPR-associated endonuclease Cas1 family.</text>
</comment>
<proteinExistence type="inferred from homology"/>
<keyword evidence="8 9" id="KW-0464">Manganese</keyword>
<keyword evidence="1 9" id="KW-0540">Nuclease</keyword>
<evidence type="ECO:0000256" key="1">
    <source>
        <dbReference type="ARBA" id="ARBA00022722"/>
    </source>
</evidence>
<dbReference type="KEGG" id="mmet:MCMEM_1777"/>
<gene>
    <name evidence="9" type="primary">cas1</name>
    <name evidence="10" type="ORF">MCMEM_1777</name>
</gene>
<dbReference type="GO" id="GO:0016787">
    <property type="term" value="F:hydrolase activity"/>
    <property type="evidence" value="ECO:0007669"/>
    <property type="project" value="UniProtKB-KW"/>
</dbReference>
<keyword evidence="4 9" id="KW-0378">Hydrolase</keyword>
<organism evidence="10 11">
    <name type="scientific">Methanococcoides methylutens MM1</name>
    <dbReference type="NCBI Taxonomy" id="1434104"/>
    <lineage>
        <taxon>Archaea</taxon>
        <taxon>Methanobacteriati</taxon>
        <taxon>Methanobacteriota</taxon>
        <taxon>Stenosarchaea group</taxon>
        <taxon>Methanomicrobia</taxon>
        <taxon>Methanosarcinales</taxon>
        <taxon>Methanosarcinaceae</taxon>
        <taxon>Methanococcoides</taxon>
    </lineage>
</organism>
<accession>A0A0E3X0L5</accession>
<dbReference type="OrthoDB" id="2216at2157"/>
<dbReference type="GO" id="GO:0004519">
    <property type="term" value="F:endonuclease activity"/>
    <property type="evidence" value="ECO:0007669"/>
    <property type="project" value="UniProtKB-UniRule"/>
</dbReference>
<dbReference type="InterPro" id="IPR002729">
    <property type="entry name" value="CRISPR-assoc_Cas1"/>
</dbReference>
<dbReference type="GeneID" id="24894345"/>
<dbReference type="EC" id="3.1.-.-" evidence="9"/>
<dbReference type="Gene3D" id="1.20.120.920">
    <property type="entry name" value="CRISPR-associated endonuclease Cas1, C-terminal domain"/>
    <property type="match status" value="1"/>
</dbReference>
<evidence type="ECO:0000256" key="4">
    <source>
        <dbReference type="ARBA" id="ARBA00022801"/>
    </source>
</evidence>
<evidence type="ECO:0000256" key="6">
    <source>
        <dbReference type="ARBA" id="ARBA00023118"/>
    </source>
</evidence>
<keyword evidence="11" id="KW-1185">Reference proteome</keyword>
<dbReference type="InterPro" id="IPR042211">
    <property type="entry name" value="CRISPR-assoc_Cas1_N"/>
</dbReference>
<dbReference type="HOGENOM" id="CLU_052779_0_0_2"/>
<comment type="function">
    <text evidence="9">CRISPR (clustered regularly interspaced short palindromic repeat), is an adaptive immune system that provides protection against mobile genetic elements (viruses, transposable elements and conjugative plasmids). CRISPR clusters contain spacers, sequences complementary to antecedent mobile elements, and target invading nucleic acids. CRISPR clusters are transcribed and processed into CRISPR RNA (crRNA). Acts as a dsDNA endonuclease. Involved in the integration of spacer DNA into the CRISPR cassette.</text>
</comment>
<protein>
    <recommendedName>
        <fullName evidence="9">CRISPR-associated endonuclease Cas1</fullName>
        <ecNumber evidence="9">3.1.-.-</ecNumber>
    </recommendedName>
</protein>
<dbReference type="PANTHER" id="PTHR34353">
    <property type="entry name" value="CRISPR-ASSOCIATED ENDONUCLEASE CAS1 1"/>
    <property type="match status" value="1"/>
</dbReference>
<evidence type="ECO:0000313" key="10">
    <source>
        <dbReference type="EMBL" id="AKB85830.1"/>
    </source>
</evidence>
<dbReference type="InterPro" id="IPR042206">
    <property type="entry name" value="CRISPR-assoc_Cas1_C"/>
</dbReference>
<evidence type="ECO:0000256" key="5">
    <source>
        <dbReference type="ARBA" id="ARBA00022842"/>
    </source>
</evidence>
<name>A0A0E3X0L5_METMT</name>
<dbReference type="RefSeq" id="WP_048205874.1">
    <property type="nucleotide sequence ID" value="NZ_CP009518.1"/>
</dbReference>
<evidence type="ECO:0000256" key="8">
    <source>
        <dbReference type="ARBA" id="ARBA00023211"/>
    </source>
</evidence>
<evidence type="ECO:0000256" key="7">
    <source>
        <dbReference type="ARBA" id="ARBA00023125"/>
    </source>
</evidence>
<dbReference type="GO" id="GO:0003677">
    <property type="term" value="F:DNA binding"/>
    <property type="evidence" value="ECO:0007669"/>
    <property type="project" value="UniProtKB-KW"/>
</dbReference>
<dbReference type="HAMAP" id="MF_01470">
    <property type="entry name" value="Cas1"/>
    <property type="match status" value="1"/>
</dbReference>
<feature type="binding site" evidence="9">
    <location>
        <position position="247"/>
    </location>
    <ligand>
        <name>Mn(2+)</name>
        <dbReference type="ChEBI" id="CHEBI:29035"/>
    </ligand>
</feature>
<comment type="cofactor">
    <cofactor evidence="9">
        <name>Mg(2+)</name>
        <dbReference type="ChEBI" id="CHEBI:18420"/>
    </cofactor>
    <cofactor evidence="9">
        <name>Mn(2+)</name>
        <dbReference type="ChEBI" id="CHEBI:29035"/>
    </cofactor>
</comment>
<evidence type="ECO:0000256" key="2">
    <source>
        <dbReference type="ARBA" id="ARBA00022723"/>
    </source>
</evidence>
<keyword evidence="6 9" id="KW-0051">Antiviral defense</keyword>
<dbReference type="Gene3D" id="3.100.10.20">
    <property type="entry name" value="CRISPR-associated endonuclease Cas1, N-terminal domain"/>
    <property type="match status" value="1"/>
</dbReference>
<evidence type="ECO:0000256" key="9">
    <source>
        <dbReference type="HAMAP-Rule" id="MF_01470"/>
    </source>
</evidence>
<dbReference type="CDD" id="cd09634">
    <property type="entry name" value="Cas1_I-II-III"/>
    <property type="match status" value="1"/>
</dbReference>
<dbReference type="Pfam" id="PF01867">
    <property type="entry name" value="Cas_Cas1"/>
    <property type="match status" value="1"/>
</dbReference>
<dbReference type="STRING" id="1434104.MCMEM_1777"/>
<dbReference type="GO" id="GO:0046872">
    <property type="term" value="F:metal ion binding"/>
    <property type="evidence" value="ECO:0007669"/>
    <property type="project" value="UniProtKB-UniRule"/>
</dbReference>
<dbReference type="EMBL" id="CP009518">
    <property type="protein sequence ID" value="AKB85830.1"/>
    <property type="molecule type" value="Genomic_DNA"/>
</dbReference>
<feature type="binding site" evidence="9">
    <location>
        <position position="162"/>
    </location>
    <ligand>
        <name>Mn(2+)</name>
        <dbReference type="ChEBI" id="CHEBI:29035"/>
    </ligand>
</feature>
<evidence type="ECO:0000313" key="11">
    <source>
        <dbReference type="Proteomes" id="UP000033048"/>
    </source>
</evidence>
<dbReference type="Proteomes" id="UP000033048">
    <property type="component" value="Chromosome"/>
</dbReference>
<dbReference type="AlphaFoldDB" id="A0A0E3X0L5"/>
<feature type="binding site" evidence="9">
    <location>
        <position position="232"/>
    </location>
    <ligand>
        <name>Mn(2+)</name>
        <dbReference type="ChEBI" id="CHEBI:29035"/>
    </ligand>
</feature>
<keyword evidence="7 9" id="KW-0238">DNA-binding</keyword>
<dbReference type="GO" id="GO:0043571">
    <property type="term" value="P:maintenance of CRISPR repeat elements"/>
    <property type="evidence" value="ECO:0007669"/>
    <property type="project" value="UniProtKB-UniRule"/>
</dbReference>
<keyword evidence="3 9" id="KW-0255">Endonuclease</keyword>
<dbReference type="PATRIC" id="fig|1434104.5.peg.1926"/>
<comment type="subunit">
    <text evidence="9">Homodimer, forms a heterotetramer with a Cas2 homodimer.</text>
</comment>